<dbReference type="KEGG" id="cni:Calni_0305"/>
<dbReference type="InterPro" id="IPR000683">
    <property type="entry name" value="Gfo/Idh/MocA-like_OxRdtase_N"/>
</dbReference>
<organism evidence="3 4">
    <name type="scientific">Calditerrivibrio nitroreducens (strain DSM 19672 / NBRC 101217 / Yu37-1)</name>
    <dbReference type="NCBI Taxonomy" id="768670"/>
    <lineage>
        <taxon>Bacteria</taxon>
        <taxon>Pseudomonadati</taxon>
        <taxon>Deferribacterota</taxon>
        <taxon>Deferribacteres</taxon>
        <taxon>Deferribacterales</taxon>
        <taxon>Calditerrivibrionaceae</taxon>
    </lineage>
</organism>
<dbReference type="Pfam" id="PF01408">
    <property type="entry name" value="GFO_IDH_MocA"/>
    <property type="match status" value="1"/>
</dbReference>
<dbReference type="Gene3D" id="3.30.360.10">
    <property type="entry name" value="Dihydrodipicolinate Reductase, domain 2"/>
    <property type="match status" value="1"/>
</dbReference>
<gene>
    <name evidence="3" type="ordered locus">Calni_0305</name>
</gene>
<dbReference type="InterPro" id="IPR055170">
    <property type="entry name" value="GFO_IDH_MocA-like_dom"/>
</dbReference>
<evidence type="ECO:0000313" key="4">
    <source>
        <dbReference type="Proteomes" id="UP000007039"/>
    </source>
</evidence>
<dbReference type="InterPro" id="IPR051450">
    <property type="entry name" value="Gfo/Idh/MocA_Oxidoreductases"/>
</dbReference>
<reference key="1">
    <citation type="submission" date="2010-11" db="EMBL/GenBank/DDBJ databases">
        <title>The complete genome of chromosome of Calditerrivibrio nitroreducens DSM 19672.</title>
        <authorList>
            <consortium name="US DOE Joint Genome Institute (JGI-PGF)"/>
            <person name="Lucas S."/>
            <person name="Copeland A."/>
            <person name="Lapidus A."/>
            <person name="Bruce D."/>
            <person name="Goodwin L."/>
            <person name="Pitluck S."/>
            <person name="Kyrpides N."/>
            <person name="Mavromatis K."/>
            <person name="Ivanova N."/>
            <person name="Mikhailova N."/>
            <person name="Zeytun A."/>
            <person name="Brettin T."/>
            <person name="Detter J.C."/>
            <person name="Tapia R."/>
            <person name="Han C."/>
            <person name="Land M."/>
            <person name="Hauser L."/>
            <person name="Markowitz V."/>
            <person name="Cheng J.-F."/>
            <person name="Hugenholtz P."/>
            <person name="Woyke T."/>
            <person name="Wu D."/>
            <person name="Spring S."/>
            <person name="Schroeder M."/>
            <person name="Brambilla E."/>
            <person name="Klenk H.-P."/>
            <person name="Eisen J.A."/>
        </authorList>
    </citation>
    <scope>NUCLEOTIDE SEQUENCE [LARGE SCALE GENOMIC DNA]</scope>
    <source>
        <strain>DSM 19672</strain>
    </source>
</reference>
<dbReference type="Gene3D" id="3.40.50.720">
    <property type="entry name" value="NAD(P)-binding Rossmann-like Domain"/>
    <property type="match status" value="1"/>
</dbReference>
<feature type="domain" description="GFO/IDH/MocA-like oxidoreductase" evidence="2">
    <location>
        <begin position="146"/>
        <end position="223"/>
    </location>
</feature>
<reference evidence="3 4" key="2">
    <citation type="journal article" date="2011" name="Stand. Genomic Sci.">
        <title>Complete genome sequence of Calditerrivibrio nitroreducens type strain (Yu37-1).</title>
        <authorList>
            <person name="Pitluck S."/>
            <person name="Sikorski J."/>
            <person name="Zeytun A."/>
            <person name="Lapidus A."/>
            <person name="Nolan M."/>
            <person name="Lucas S."/>
            <person name="Hammon N."/>
            <person name="Deshpande S."/>
            <person name="Cheng J.F."/>
            <person name="Tapia R."/>
            <person name="Han C."/>
            <person name="Goodwin L."/>
            <person name="Liolios K."/>
            <person name="Pagani I."/>
            <person name="Ivanova N."/>
            <person name="Mavromatis K."/>
            <person name="Pati A."/>
            <person name="Chen A."/>
            <person name="Palaniappan K."/>
            <person name="Hauser L."/>
            <person name="Chang Y.J."/>
            <person name="Jeffries C.D."/>
            <person name="Detter J.C."/>
            <person name="Brambilla E."/>
            <person name="Djao O.D."/>
            <person name="Rohde M."/>
            <person name="Spring S."/>
            <person name="Goker M."/>
            <person name="Woyke T."/>
            <person name="Bristow J."/>
            <person name="Eisen J.A."/>
            <person name="Markowitz V."/>
            <person name="Hugenholtz P."/>
            <person name="Kyrpides N.C."/>
            <person name="Klenk H.P."/>
            <person name="Land M."/>
        </authorList>
    </citation>
    <scope>NUCLEOTIDE SEQUENCE [LARGE SCALE GENOMIC DNA]</scope>
    <source>
        <strain evidence="4">DSM 19672 / NBRC 101217 / Yu37-1</strain>
    </source>
</reference>
<dbReference type="eggNOG" id="COG0673">
    <property type="taxonomic scope" value="Bacteria"/>
</dbReference>
<feature type="domain" description="Gfo/Idh/MocA-like oxidoreductase N-terminal" evidence="1">
    <location>
        <begin position="2"/>
        <end position="118"/>
    </location>
</feature>
<evidence type="ECO:0000259" key="2">
    <source>
        <dbReference type="Pfam" id="PF22725"/>
    </source>
</evidence>
<dbReference type="AlphaFoldDB" id="E4TJW7"/>
<name>E4TJW7_CALNY</name>
<dbReference type="InterPro" id="IPR036291">
    <property type="entry name" value="NAD(P)-bd_dom_sf"/>
</dbReference>
<dbReference type="SUPFAM" id="SSF51735">
    <property type="entry name" value="NAD(P)-binding Rossmann-fold domains"/>
    <property type="match status" value="1"/>
</dbReference>
<dbReference type="Pfam" id="PF22725">
    <property type="entry name" value="GFO_IDH_MocA_C3"/>
    <property type="match status" value="1"/>
</dbReference>
<dbReference type="PANTHER" id="PTHR43377">
    <property type="entry name" value="BILIVERDIN REDUCTASE A"/>
    <property type="match status" value="1"/>
</dbReference>
<dbReference type="PANTHER" id="PTHR43377:SF1">
    <property type="entry name" value="BILIVERDIN REDUCTASE A"/>
    <property type="match status" value="1"/>
</dbReference>
<dbReference type="RefSeq" id="WP_013450434.1">
    <property type="nucleotide sequence ID" value="NC_014758.1"/>
</dbReference>
<sequence length="322" mass="36803">MIRMGLIGVGRMGRYHLNLYDEISDLEKAAVCDLNPETLKSLNLSDNVFTTTNFRELFDKVDAVTIAAPTKYHYEIAKECLNAGKHLLVEKPITTDYNQAVELFEIASKKNLVLHIGHVERFNGAVQEIKKLIDNPFLIESRRVGPYVERMKNDSIVLDLMIHDIDIIINLMNRAVIDVEAKGSVVYSDLPDFASVTLVFDNNAVANILVSRVTQKKDRTMSISQHDAFIYLDYTNQDINIYRKGASQHVFGNKELKYINEYILERVFVYKDNPLKMEIKHFLSCIKGETSRIVTVEHELNSLKVALAVDEILKKRIGRIKV</sequence>
<dbReference type="GO" id="GO:0000166">
    <property type="term" value="F:nucleotide binding"/>
    <property type="evidence" value="ECO:0007669"/>
    <property type="project" value="InterPro"/>
</dbReference>
<dbReference type="OrthoDB" id="9815825at2"/>
<dbReference type="SUPFAM" id="SSF55347">
    <property type="entry name" value="Glyceraldehyde-3-phosphate dehydrogenase-like, C-terminal domain"/>
    <property type="match status" value="1"/>
</dbReference>
<dbReference type="EMBL" id="CP002347">
    <property type="protein sequence ID" value="ADR18218.1"/>
    <property type="molecule type" value="Genomic_DNA"/>
</dbReference>
<dbReference type="STRING" id="768670.Calni_0305"/>
<evidence type="ECO:0000259" key="1">
    <source>
        <dbReference type="Pfam" id="PF01408"/>
    </source>
</evidence>
<protein>
    <submittedName>
        <fullName evidence="3">Oxidoreductase domain protein</fullName>
    </submittedName>
</protein>
<keyword evidence="4" id="KW-1185">Reference proteome</keyword>
<dbReference type="HOGENOM" id="CLU_023194_10_0_0"/>
<evidence type="ECO:0000313" key="3">
    <source>
        <dbReference type="EMBL" id="ADR18218.1"/>
    </source>
</evidence>
<dbReference type="Proteomes" id="UP000007039">
    <property type="component" value="Chromosome"/>
</dbReference>
<proteinExistence type="predicted"/>
<accession>E4TJW7</accession>